<keyword evidence="1" id="KW-0472">Membrane</keyword>
<dbReference type="EMBL" id="WWCW01000376">
    <property type="protein sequence ID" value="MYM92044.1"/>
    <property type="molecule type" value="Genomic_DNA"/>
</dbReference>
<dbReference type="AlphaFoldDB" id="A0A845GCN0"/>
<proteinExistence type="predicted"/>
<gene>
    <name evidence="2" type="ORF">GTP91_33335</name>
</gene>
<feature type="transmembrane region" description="Helical" evidence="1">
    <location>
        <begin position="316"/>
        <end position="334"/>
    </location>
</feature>
<accession>A0A845GCN0</accession>
<feature type="transmembrane region" description="Helical" evidence="1">
    <location>
        <begin position="102"/>
        <end position="124"/>
    </location>
</feature>
<keyword evidence="1" id="KW-1133">Transmembrane helix</keyword>
<evidence type="ECO:0000256" key="1">
    <source>
        <dbReference type="SAM" id="Phobius"/>
    </source>
</evidence>
<feature type="transmembrane region" description="Helical" evidence="1">
    <location>
        <begin position="161"/>
        <end position="176"/>
    </location>
</feature>
<dbReference type="Proteomes" id="UP000470302">
    <property type="component" value="Unassembled WGS sequence"/>
</dbReference>
<evidence type="ECO:0000313" key="2">
    <source>
        <dbReference type="EMBL" id="MYM92044.1"/>
    </source>
</evidence>
<organism evidence="2 3">
    <name type="scientific">Duganella vulcania</name>
    <dbReference type="NCBI Taxonomy" id="2692166"/>
    <lineage>
        <taxon>Bacteria</taxon>
        <taxon>Pseudomonadati</taxon>
        <taxon>Pseudomonadota</taxon>
        <taxon>Betaproteobacteria</taxon>
        <taxon>Burkholderiales</taxon>
        <taxon>Oxalobacteraceae</taxon>
        <taxon>Telluria group</taxon>
        <taxon>Duganella</taxon>
    </lineage>
</organism>
<evidence type="ECO:0000313" key="3">
    <source>
        <dbReference type="Proteomes" id="UP000470302"/>
    </source>
</evidence>
<keyword evidence="1" id="KW-0812">Transmembrane</keyword>
<feature type="transmembrane region" description="Helical" evidence="1">
    <location>
        <begin position="211"/>
        <end position="228"/>
    </location>
</feature>
<feature type="transmembrane region" description="Helical" evidence="1">
    <location>
        <begin position="33"/>
        <end position="50"/>
    </location>
</feature>
<feature type="transmembrane region" description="Helical" evidence="1">
    <location>
        <begin position="355"/>
        <end position="377"/>
    </location>
</feature>
<name>A0A845GCN0_9BURK</name>
<protein>
    <submittedName>
        <fullName evidence="2">DUF2029 domain-containing protein</fullName>
    </submittedName>
</protein>
<comment type="caution">
    <text evidence="2">The sequence shown here is derived from an EMBL/GenBank/DDBJ whole genome shotgun (WGS) entry which is preliminary data.</text>
</comment>
<feature type="transmembrane region" description="Helical" evidence="1">
    <location>
        <begin position="188"/>
        <end position="205"/>
    </location>
</feature>
<feature type="transmembrane region" description="Helical" evidence="1">
    <location>
        <begin position="136"/>
        <end position="155"/>
    </location>
</feature>
<feature type="transmembrane region" description="Helical" evidence="1">
    <location>
        <begin position="235"/>
        <end position="254"/>
    </location>
</feature>
<reference evidence="2 3" key="1">
    <citation type="submission" date="2020-01" db="EMBL/GenBank/DDBJ databases">
        <title>Novel species isolated from a subtropical stream in China.</title>
        <authorList>
            <person name="Lu H."/>
        </authorList>
    </citation>
    <scope>NUCLEOTIDE SEQUENCE [LARGE SCALE GENOMIC DNA]</scope>
    <source>
        <strain evidence="2 3">FT82W</strain>
    </source>
</reference>
<feature type="non-terminal residue" evidence="2">
    <location>
        <position position="387"/>
    </location>
</feature>
<sequence length="387" mass="42264">MSLLSRPLSAPSALSAAAARCWALLDTEAAARRAAWLLPLLFGLLSLLLGQDDNWDLRNYHLYNPFALLNGKLNVDLAPGQWQSYFNPTLDLVYYGLLRALPAPLAGFAMGVLHGLNVLLVLAIARRLLPASGRRLPLLLALAGCMGCAFFSQLGNSMGDNLTALSVLGALALALRHWDTLARVNGRGLALALLAGLVMGAGTGLKLTNATYALALCAALLVLPGGWWRALARAFVFGVGVLSGIALTAGHWFWRMWLEFGNPLYPQFNDIFHAPLAAPLGIVDTHWLPQGWTEKLLWPVIFALHPERVTEIRMRLLLWPLLYVGFIVLAVAALRAWRRPRAAAAPAPLSPQARFLLAFFVLAYLGWQALFSIYRYLVPLELLAPLV</sequence>